<feature type="compositionally biased region" description="Polar residues" evidence="1">
    <location>
        <begin position="630"/>
        <end position="640"/>
    </location>
</feature>
<feature type="compositionally biased region" description="Low complexity" evidence="1">
    <location>
        <begin position="381"/>
        <end position="390"/>
    </location>
</feature>
<feature type="chain" id="PRO_5046197763" evidence="2">
    <location>
        <begin position="23"/>
        <end position="876"/>
    </location>
</feature>
<evidence type="ECO:0000256" key="1">
    <source>
        <dbReference type="SAM" id="MobiDB-lite"/>
    </source>
</evidence>
<name>A0ABU7B2P0_9TELE</name>
<reference evidence="3 4" key="1">
    <citation type="submission" date="2021-07" db="EMBL/GenBank/DDBJ databases">
        <authorList>
            <person name="Palmer J.M."/>
        </authorList>
    </citation>
    <scope>NUCLEOTIDE SEQUENCE [LARGE SCALE GENOMIC DNA]</scope>
    <source>
        <strain evidence="3 4">AT_MEX2019</strain>
        <tissue evidence="3">Muscle</tissue>
    </source>
</reference>
<dbReference type="Proteomes" id="UP001345963">
    <property type="component" value="Unassembled WGS sequence"/>
</dbReference>
<feature type="signal peptide" evidence="2">
    <location>
        <begin position="1"/>
        <end position="22"/>
    </location>
</feature>
<keyword evidence="4" id="KW-1185">Reference proteome</keyword>
<feature type="compositionally biased region" description="Polar residues" evidence="1">
    <location>
        <begin position="353"/>
        <end position="373"/>
    </location>
</feature>
<accession>A0ABU7B2P0</accession>
<feature type="region of interest" description="Disordered" evidence="1">
    <location>
        <begin position="617"/>
        <end position="650"/>
    </location>
</feature>
<protein>
    <submittedName>
        <fullName evidence="3">Uncharacterized protein</fullName>
    </submittedName>
</protein>
<feature type="region of interest" description="Disordered" evidence="1">
    <location>
        <begin position="336"/>
        <end position="390"/>
    </location>
</feature>
<feature type="region of interest" description="Disordered" evidence="1">
    <location>
        <begin position="243"/>
        <end position="271"/>
    </location>
</feature>
<keyword evidence="2" id="KW-0732">Signal</keyword>
<sequence length="876" mass="98455">MAAGFMTSRILLLCLLNEVTYASGLQASNTGYEAWQDGEKQEVHGYRRPLQYVRSLRQSKNNPEHLNQFYKWQNSQRSLIKDLSRGQTLKQTMSHLWPQMSPVQPAPQRNNALVQPRGFKVSLDLPFFEQSQSKVYDSAAKGHDTKPKTKLRVQFQSGISIPEFQSPDGDSTKKSYVEKNIHGVSIPSLATPPAASVKPLKLTGGHAKNLKEPVNDFQTSYMAPGKQLSSIQMGLKWPISQTAGEQIKKQPSSTWSNYADTGPKKTPQRPYQSIFTQPIDDKLTISTWQLNQHKTPQQIRQEPPLARPSLKLQRPVSTKPPSLPVVKYLEQLSFKTKTSPTRKDGDDQIVEPYSTQKQYLPPLQSNRRSQSQEYVGAGSPSVVQTQSSSSTSGADIVKVLTKIQKADNDQDVGVQSLQLGFSFPFKTLLPNLNKSDGGYLKIKPESVGALFTHYMEAKSQSNSRPTELTLSVLGIDDAGHQRTNGHPERKWPVLNLDIGHQQKKHPPSMPVPTKPADNKPHFPSWSPSQQAGQDETTSIQSWGPQKPKMGKPQFPVLAISKYLDLVDLTRPLKNDNSQITQPKPSPSERVQSLYSLLKPITSNVQDQIRPSVSRLFSSTHDIGPFKPSSDLRQNAEMTHSSSDHPPLTTYDLSPFNFPKLEAGPAKKPKTWQKPVSSPYLYQYNNGREASYDTTFENVPDLSSMPSRYQSQKKLLEQDNYGPNQDQNYEYASIFDTDGGDTVFGQTYQSKWTEKNTAGTPLNLQPPCESSSRLGHQGYFSDPHYPYLNVETWPCSPIPCMDGAGECFNETKKHSTNFPQWVNYSPKSEATSISVPSRTFKPFFYQSSYQPDQYSYNLKQYSVGQGHPQQPTRFKLF</sequence>
<proteinExistence type="predicted"/>
<evidence type="ECO:0000256" key="2">
    <source>
        <dbReference type="SAM" id="SignalP"/>
    </source>
</evidence>
<gene>
    <name evidence="3" type="ORF">ATANTOWER_007823</name>
</gene>
<feature type="region of interest" description="Disordered" evidence="1">
    <location>
        <begin position="500"/>
        <end position="551"/>
    </location>
</feature>
<feature type="compositionally biased region" description="Polar residues" evidence="1">
    <location>
        <begin position="525"/>
        <end position="543"/>
    </location>
</feature>
<comment type="caution">
    <text evidence="3">The sequence shown here is derived from an EMBL/GenBank/DDBJ whole genome shotgun (WGS) entry which is preliminary data.</text>
</comment>
<feature type="region of interest" description="Disordered" evidence="1">
    <location>
        <begin position="293"/>
        <end position="319"/>
    </location>
</feature>
<dbReference type="EMBL" id="JAHUTI010039530">
    <property type="protein sequence ID" value="MED6244385.1"/>
    <property type="molecule type" value="Genomic_DNA"/>
</dbReference>
<evidence type="ECO:0000313" key="3">
    <source>
        <dbReference type="EMBL" id="MED6244385.1"/>
    </source>
</evidence>
<feature type="compositionally biased region" description="Polar residues" evidence="1">
    <location>
        <begin position="243"/>
        <end position="259"/>
    </location>
</feature>
<evidence type="ECO:0000313" key="4">
    <source>
        <dbReference type="Proteomes" id="UP001345963"/>
    </source>
</evidence>
<organism evidence="3 4">
    <name type="scientific">Ataeniobius toweri</name>
    <dbReference type="NCBI Taxonomy" id="208326"/>
    <lineage>
        <taxon>Eukaryota</taxon>
        <taxon>Metazoa</taxon>
        <taxon>Chordata</taxon>
        <taxon>Craniata</taxon>
        <taxon>Vertebrata</taxon>
        <taxon>Euteleostomi</taxon>
        <taxon>Actinopterygii</taxon>
        <taxon>Neopterygii</taxon>
        <taxon>Teleostei</taxon>
        <taxon>Neoteleostei</taxon>
        <taxon>Acanthomorphata</taxon>
        <taxon>Ovalentaria</taxon>
        <taxon>Atherinomorphae</taxon>
        <taxon>Cyprinodontiformes</taxon>
        <taxon>Goodeidae</taxon>
        <taxon>Ataeniobius</taxon>
    </lineage>
</organism>